<sequence length="1269" mass="143098">MSSLHWFPNFFIVFVVFFSSHGSSQVVLEEEEATVVGYGYVVRSVAVDSNRQVLTAKLDLIKPSSVYAPDIKSLSLHVSLETSERLRIRITDSSQQRWEIPETVISRAGNHSPRRFLTEEDAGNSSENNFLADPSSGLVFTLHNTTPFGFSVSRRSSGDILFDTSPDQSDSNTYFVFKDQFLQLSSALPENRSNLYGLGEHTKRSFRLIPGDTMTLWNADIGSENPDVNLYGSHPFYMDVRGSNGHEEAGTTHGVLLLNSNGMDVKYEGHRITYNVIGGVIDLYVFAGPSPEMVMNQYTELIGRPAPMPYWSFGFHQCRYGYKNVSDLESVVDGYAKAGIPLEVMWTDIDYMDGYKDFTLDPVNFPEDKMKSFVDTLHKSGQKYVLILDPGIGVDSSYGTYNRGMEADVFIKRNGEPYLGEVWPGKVYFPDFLNPAAATFWSNEIKMFQEILPLDGLWIDMNELSNFITSPLSSGSSVDDPPYKINNSGDKRPINNKTVPATSIHFGNISEYDVHNLYGLLEAKATHQAVVDITGKRPFILSRSTFVSSGKYTAHWTGDNAAKWEDLAYSIPGILNFGLFGIPMVGADICGFSHDTTEELCRRWIQLGAFYPFARDHSSLGTARQELYLWDSVASSARKVLGLRMRLLPHLYTLMYEAHISGNPIARPLFFSFPRDTKTYEIDSQFLIGKNIMVSPALKQGTVAVDAYFPAGNWFDLFNYSFAVGGDSGKHVRLDTPADHVNIHVREGSIVAMQGEALTTRDARKTPYQLLVVASRLENISGELFLDDGENLQMGAGGGNRDWTLVKFRCFVTGKSVVLRSEVVNPEYASRMKWSIGKVTFVGFENVESVKTYEVKTSERLRSPRISLIKTVLDNDDPRFLSVENRIVQLEEGKENGIPIVRSGQYKGFPSKLLLLLGFFLAFSVTVFIISVSTIKFSGIQSVVTTVTSSFVPCPEEEPNSLSKWIQPPAVLMHNMSDEELLWRASFWPRRKEYPFERVPKIAFMFLTKGPLPLAMLWERFLKGHKGLYSVYLHPHPSFTAKFPASSVFHRRQIPSQVAEWGRMSMCDAEKRLLANALLDISNEWFVLVSESCIPLFNFTTIYSYLSRSKHSFMGAFDDPGPFGRGRYNGNMEPEVPLSKWRKGSQWFEVNRDLAATIVKDTLYYPKFKEFCRPACYVDEHYFPTMLTIEKPTVLANRSLTWVDWSRGGPHPATFGRSDITEKFFERIFDGRNCSYNGGNTSMCYLFARKFAPSTLEPLLHIAPKVLGF</sequence>
<dbReference type="PANTHER" id="PTHR22762">
    <property type="entry name" value="ALPHA-GLUCOSIDASE"/>
    <property type="match status" value="1"/>
</dbReference>
<evidence type="ECO:0000256" key="14">
    <source>
        <dbReference type="ARBA" id="ARBA00052064"/>
    </source>
</evidence>
<feature type="signal peptide" evidence="17">
    <location>
        <begin position="1"/>
        <end position="24"/>
    </location>
</feature>
<evidence type="ECO:0000256" key="6">
    <source>
        <dbReference type="ARBA" id="ARBA00022679"/>
    </source>
</evidence>
<keyword evidence="5" id="KW-0328">Glycosyltransferase</keyword>
<dbReference type="SUPFAM" id="SSF74650">
    <property type="entry name" value="Galactose mutarotase-like"/>
    <property type="match status" value="1"/>
</dbReference>
<dbReference type="EC" id="3.2.1.20" evidence="4"/>
<evidence type="ECO:0000256" key="10">
    <source>
        <dbReference type="ARBA" id="ARBA00023180"/>
    </source>
</evidence>
<dbReference type="FunFam" id="3.20.20.80:FF:000016">
    <property type="entry name" value="Maltase-glucoamylase, intestinal"/>
    <property type="match status" value="1"/>
</dbReference>
<comment type="similarity">
    <text evidence="3">Belongs to the glycosyl hydrolase 31 family.</text>
</comment>
<dbReference type="GO" id="GO:0016020">
    <property type="term" value="C:membrane"/>
    <property type="evidence" value="ECO:0007669"/>
    <property type="project" value="UniProtKB-SubCell"/>
</dbReference>
<dbReference type="PANTHER" id="PTHR22762:SF133">
    <property type="entry name" value="P-TYPE DOMAIN-CONTAINING PROTEIN"/>
    <property type="match status" value="1"/>
</dbReference>
<dbReference type="Pfam" id="PF02485">
    <property type="entry name" value="Branch"/>
    <property type="match status" value="1"/>
</dbReference>
<keyword evidence="12" id="KW-0119">Carbohydrate metabolism</keyword>
<keyword evidence="12" id="KW-0624">Polysaccharide degradation</keyword>
<feature type="chain" id="PRO_5035841995" description="Maltase" evidence="17">
    <location>
        <begin position="25"/>
        <end position="1269"/>
    </location>
</feature>
<dbReference type="Gene3D" id="2.60.40.1760">
    <property type="entry name" value="glycosyl hydrolase (family 31)"/>
    <property type="match status" value="1"/>
</dbReference>
<dbReference type="Gene3D" id="2.60.40.1180">
    <property type="entry name" value="Golgi alpha-mannosidase II"/>
    <property type="match status" value="2"/>
</dbReference>
<evidence type="ECO:0000313" key="22">
    <source>
        <dbReference type="Proteomes" id="UP000682877"/>
    </source>
</evidence>
<comment type="catalytic activity">
    <reaction evidence="14">
        <text>Hydrolysis of terminal, non-reducing alpha-D-xylose residues with release of alpha-D-xylose.</text>
        <dbReference type="EC" id="3.2.1.177"/>
    </reaction>
</comment>
<accession>A0A8S2AP47</accession>
<dbReference type="PROSITE" id="PS00129">
    <property type="entry name" value="GLYCOSYL_HYDROL_F31_1"/>
    <property type="match status" value="1"/>
</dbReference>
<dbReference type="InterPro" id="IPR003406">
    <property type="entry name" value="Glyco_trans_14"/>
</dbReference>
<evidence type="ECO:0000256" key="17">
    <source>
        <dbReference type="SAM" id="SignalP"/>
    </source>
</evidence>
<evidence type="ECO:0000256" key="13">
    <source>
        <dbReference type="ARBA" id="ARBA00041343"/>
    </source>
</evidence>
<reference evidence="21" key="1">
    <citation type="submission" date="2021-01" db="EMBL/GenBank/DDBJ databases">
        <authorList>
            <person name="Bezrukov I."/>
        </authorList>
    </citation>
    <scope>NUCLEOTIDE SEQUENCE</scope>
</reference>
<dbReference type="InterPro" id="IPR030459">
    <property type="entry name" value="Glyco_hydro_31_CS"/>
</dbReference>
<dbReference type="FunFam" id="2.60.40.1760:FF:000006">
    <property type="entry name" value="Alpha-glucosidase 1"/>
    <property type="match status" value="1"/>
</dbReference>
<dbReference type="Proteomes" id="UP000682877">
    <property type="component" value="Chromosome 6"/>
</dbReference>
<keyword evidence="16" id="KW-1133">Transmembrane helix</keyword>
<keyword evidence="8" id="KW-0378">Hydrolase</keyword>
<dbReference type="InterPro" id="IPR030458">
    <property type="entry name" value="Glyco_hydro_31_AS"/>
</dbReference>
<gene>
    <name evidence="21" type="ORF">AARE701A_LOCUS15037</name>
</gene>
<dbReference type="FunFam" id="2.60.40.1180:FF:000044">
    <property type="entry name" value="Alpha-glucosidase 1"/>
    <property type="match status" value="1"/>
</dbReference>
<evidence type="ECO:0000256" key="11">
    <source>
        <dbReference type="ARBA" id="ARBA00023295"/>
    </source>
</evidence>
<comment type="catalytic activity">
    <reaction evidence="1">
        <text>Hydrolysis of terminal, non-reducing (1-&gt;4)-linked alpha-D-glucose residues with release of alpha-D-glucose.</text>
        <dbReference type="EC" id="3.2.1.20"/>
    </reaction>
</comment>
<feature type="domain" description="Glycoside hydrolase family 31 TIM barrel" evidence="18">
    <location>
        <begin position="305"/>
        <end position="654"/>
    </location>
</feature>
<keyword evidence="6" id="KW-0808">Transferase</keyword>
<dbReference type="Pfam" id="PF21365">
    <property type="entry name" value="Glyco_hydro_31_3rd"/>
    <property type="match status" value="1"/>
</dbReference>
<evidence type="ECO:0000256" key="7">
    <source>
        <dbReference type="ARBA" id="ARBA00022729"/>
    </source>
</evidence>
<dbReference type="GO" id="GO:0061634">
    <property type="term" value="F:alpha-D-xyloside xylohydrolase"/>
    <property type="evidence" value="ECO:0007669"/>
    <property type="project" value="UniProtKB-EC"/>
</dbReference>
<evidence type="ECO:0000256" key="5">
    <source>
        <dbReference type="ARBA" id="ARBA00022676"/>
    </source>
</evidence>
<evidence type="ECO:0000256" key="4">
    <source>
        <dbReference type="ARBA" id="ARBA00012741"/>
    </source>
</evidence>
<feature type="domain" description="Glycosyl hydrolase family 31 C-terminal" evidence="20">
    <location>
        <begin position="662"/>
        <end position="751"/>
    </location>
</feature>
<feature type="domain" description="Glycoside hydrolase family 31 N-terminal" evidence="19">
    <location>
        <begin position="131"/>
        <end position="261"/>
    </location>
</feature>
<dbReference type="PROSITE" id="PS00707">
    <property type="entry name" value="GLYCOSYL_HYDROL_F31_2"/>
    <property type="match status" value="1"/>
</dbReference>
<dbReference type="GO" id="GO:0016757">
    <property type="term" value="F:glycosyltransferase activity"/>
    <property type="evidence" value="ECO:0007669"/>
    <property type="project" value="UniProtKB-KW"/>
</dbReference>
<feature type="transmembrane region" description="Helical" evidence="16">
    <location>
        <begin position="913"/>
        <end position="932"/>
    </location>
</feature>
<evidence type="ECO:0000256" key="2">
    <source>
        <dbReference type="ARBA" id="ARBA00004606"/>
    </source>
</evidence>
<dbReference type="CDD" id="cd14752">
    <property type="entry name" value="GH31_N"/>
    <property type="match status" value="1"/>
</dbReference>
<dbReference type="SUPFAM" id="SSF51011">
    <property type="entry name" value="Glycosyl hydrolase domain"/>
    <property type="match status" value="1"/>
</dbReference>
<dbReference type="Gene3D" id="3.20.20.80">
    <property type="entry name" value="Glycosidases"/>
    <property type="match status" value="1"/>
</dbReference>
<dbReference type="InterPro" id="IPR025887">
    <property type="entry name" value="Glyco_hydro_31_N_dom"/>
</dbReference>
<dbReference type="SUPFAM" id="SSF51445">
    <property type="entry name" value="(Trans)glycosidases"/>
    <property type="match status" value="1"/>
</dbReference>
<dbReference type="InterPro" id="IPR017853">
    <property type="entry name" value="GH"/>
</dbReference>
<dbReference type="EC" id="3.2.1.177" evidence="15"/>
<dbReference type="InterPro" id="IPR013780">
    <property type="entry name" value="Glyco_hydro_b"/>
</dbReference>
<evidence type="ECO:0000256" key="3">
    <source>
        <dbReference type="ARBA" id="ARBA00007806"/>
    </source>
</evidence>
<dbReference type="InterPro" id="IPR000322">
    <property type="entry name" value="Glyco_hydro_31_TIM"/>
</dbReference>
<dbReference type="GO" id="GO:0090599">
    <property type="term" value="F:alpha-glucosidase activity"/>
    <property type="evidence" value="ECO:0007669"/>
    <property type="project" value="UniProtKB-ARBA"/>
</dbReference>
<organism evidence="21 22">
    <name type="scientific">Arabidopsis arenosa</name>
    <name type="common">Sand rock-cress</name>
    <name type="synonym">Cardaminopsis arenosa</name>
    <dbReference type="NCBI Taxonomy" id="38785"/>
    <lineage>
        <taxon>Eukaryota</taxon>
        <taxon>Viridiplantae</taxon>
        <taxon>Streptophyta</taxon>
        <taxon>Embryophyta</taxon>
        <taxon>Tracheophyta</taxon>
        <taxon>Spermatophyta</taxon>
        <taxon>Magnoliopsida</taxon>
        <taxon>eudicotyledons</taxon>
        <taxon>Gunneridae</taxon>
        <taxon>Pentapetalae</taxon>
        <taxon>rosids</taxon>
        <taxon>malvids</taxon>
        <taxon>Brassicales</taxon>
        <taxon>Brassicaceae</taxon>
        <taxon>Camelineae</taxon>
        <taxon>Arabidopsis</taxon>
    </lineage>
</organism>
<dbReference type="AlphaFoldDB" id="A0A8S2AP47"/>
<evidence type="ECO:0000256" key="9">
    <source>
        <dbReference type="ARBA" id="ARBA00023136"/>
    </source>
</evidence>
<evidence type="ECO:0000256" key="1">
    <source>
        <dbReference type="ARBA" id="ARBA00001657"/>
    </source>
</evidence>
<keyword evidence="16" id="KW-0812">Transmembrane</keyword>
<dbReference type="InterPro" id="IPR011013">
    <property type="entry name" value="Gal_mutarotase_sf_dom"/>
</dbReference>
<keyword evidence="9 16" id="KW-0472">Membrane</keyword>
<keyword evidence="7 17" id="KW-0732">Signal</keyword>
<dbReference type="Pfam" id="PF01055">
    <property type="entry name" value="Glyco_hydro_31_2nd"/>
    <property type="match status" value="1"/>
</dbReference>
<evidence type="ECO:0000313" key="21">
    <source>
        <dbReference type="EMBL" id="CAE6096817.1"/>
    </source>
</evidence>
<evidence type="ECO:0000259" key="19">
    <source>
        <dbReference type="Pfam" id="PF13802"/>
    </source>
</evidence>
<proteinExistence type="inferred from homology"/>
<dbReference type="InterPro" id="IPR048395">
    <property type="entry name" value="Glyco_hydro_31_C"/>
</dbReference>
<keyword evidence="11" id="KW-0326">Glycosidase</keyword>
<evidence type="ECO:0000259" key="20">
    <source>
        <dbReference type="Pfam" id="PF21365"/>
    </source>
</evidence>
<dbReference type="Pfam" id="PF13802">
    <property type="entry name" value="Gal_mutarotas_2"/>
    <property type="match status" value="1"/>
</dbReference>
<name>A0A8S2AP47_ARAAE</name>
<evidence type="ECO:0000256" key="15">
    <source>
        <dbReference type="ARBA" id="ARBA00066962"/>
    </source>
</evidence>
<evidence type="ECO:0000259" key="18">
    <source>
        <dbReference type="Pfam" id="PF01055"/>
    </source>
</evidence>
<evidence type="ECO:0000256" key="8">
    <source>
        <dbReference type="ARBA" id="ARBA00022801"/>
    </source>
</evidence>
<keyword evidence="22" id="KW-1185">Reference proteome</keyword>
<evidence type="ECO:0000256" key="16">
    <source>
        <dbReference type="SAM" id="Phobius"/>
    </source>
</evidence>
<dbReference type="GO" id="GO:0000272">
    <property type="term" value="P:polysaccharide catabolic process"/>
    <property type="evidence" value="ECO:0007669"/>
    <property type="project" value="UniProtKB-KW"/>
</dbReference>
<comment type="subcellular location">
    <subcellularLocation>
        <location evidence="2">Membrane</location>
        <topology evidence="2">Single-pass type II membrane protein</topology>
    </subcellularLocation>
</comment>
<dbReference type="CDD" id="cd06602">
    <property type="entry name" value="GH31_MGAM_SI_GAA"/>
    <property type="match status" value="1"/>
</dbReference>
<dbReference type="GO" id="GO:0030246">
    <property type="term" value="F:carbohydrate binding"/>
    <property type="evidence" value="ECO:0007669"/>
    <property type="project" value="InterPro"/>
</dbReference>
<dbReference type="EMBL" id="LR999456">
    <property type="protein sequence ID" value="CAE6096817.1"/>
    <property type="molecule type" value="Genomic_DNA"/>
</dbReference>
<keyword evidence="10" id="KW-0325">Glycoprotein</keyword>
<protein>
    <recommendedName>
        <fullName evidence="13">Maltase</fullName>
        <ecNumber evidence="15">3.2.1.177</ecNumber>
        <ecNumber evidence="4">3.2.1.20</ecNumber>
    </recommendedName>
</protein>
<evidence type="ECO:0000256" key="12">
    <source>
        <dbReference type="ARBA" id="ARBA00023326"/>
    </source>
</evidence>